<dbReference type="Gene3D" id="3.10.180.10">
    <property type="entry name" value="2,3-Dihydroxybiphenyl 1,2-Dioxygenase, domain 1"/>
    <property type="match status" value="1"/>
</dbReference>
<dbReference type="GO" id="GO:0032259">
    <property type="term" value="P:methylation"/>
    <property type="evidence" value="ECO:0007669"/>
    <property type="project" value="UniProtKB-KW"/>
</dbReference>
<keyword evidence="2" id="KW-0830">Ubiquinone</keyword>
<name>A0A561EA15_9MICO</name>
<dbReference type="Pfam" id="PF06983">
    <property type="entry name" value="3-dmu-9_3-mt"/>
    <property type="match status" value="1"/>
</dbReference>
<dbReference type="PANTHER" id="PTHR33990">
    <property type="entry name" value="PROTEIN YJDN-RELATED"/>
    <property type="match status" value="1"/>
</dbReference>
<dbReference type="PIRSF" id="PIRSF021700">
    <property type="entry name" value="3_dmu_93_MTrfase"/>
    <property type="match status" value="1"/>
</dbReference>
<proteinExistence type="predicted"/>
<dbReference type="InterPro" id="IPR009725">
    <property type="entry name" value="3_dmu_93_MTrfase"/>
</dbReference>
<sequence length="160" mass="17246">MWLMAHLTTCLWFDDQAEEAAQFYQRVLGATIGSVSRCGEGGPLPAGSVLTVEFTILGQHFLALNGGPLFTPNEAVSFQIPTDNQDATDRLWGELIADGGQPSQCGWCRDRFGFWWQVVPTRLPELLSDPDAGRAQRAMAAMMTMGKIDIAAIEAAAGAG</sequence>
<reference evidence="2 3" key="1">
    <citation type="submission" date="2019-06" db="EMBL/GenBank/DDBJ databases">
        <title>Sequencing the genomes of 1000 actinobacteria strains.</title>
        <authorList>
            <person name="Klenk H.-P."/>
        </authorList>
    </citation>
    <scope>NUCLEOTIDE SEQUENCE [LARGE SCALE GENOMIC DNA]</scope>
    <source>
        <strain evidence="2 3">DSM 19560</strain>
    </source>
</reference>
<dbReference type="AlphaFoldDB" id="A0A561EA15"/>
<dbReference type="SUPFAM" id="SSF54593">
    <property type="entry name" value="Glyoxalase/Bleomycin resistance protein/Dihydroxybiphenyl dioxygenase"/>
    <property type="match status" value="1"/>
</dbReference>
<keyword evidence="2" id="KW-0489">Methyltransferase</keyword>
<keyword evidence="2" id="KW-0808">Transferase</keyword>
<evidence type="ECO:0000313" key="2">
    <source>
        <dbReference type="EMBL" id="TWE12458.1"/>
    </source>
</evidence>
<dbReference type="EMBL" id="VIVQ01000001">
    <property type="protein sequence ID" value="TWE12458.1"/>
    <property type="molecule type" value="Genomic_DNA"/>
</dbReference>
<keyword evidence="3" id="KW-1185">Reference proteome</keyword>
<dbReference type="InterPro" id="IPR029068">
    <property type="entry name" value="Glyas_Bleomycin-R_OHBP_Dase"/>
</dbReference>
<organism evidence="2 3">
    <name type="scientific">Rudaeicoccus suwonensis</name>
    <dbReference type="NCBI Taxonomy" id="657409"/>
    <lineage>
        <taxon>Bacteria</taxon>
        <taxon>Bacillati</taxon>
        <taxon>Actinomycetota</taxon>
        <taxon>Actinomycetes</taxon>
        <taxon>Micrococcales</taxon>
        <taxon>Dermacoccaceae</taxon>
        <taxon>Rudaeicoccus</taxon>
    </lineage>
</organism>
<evidence type="ECO:0000259" key="1">
    <source>
        <dbReference type="Pfam" id="PF06983"/>
    </source>
</evidence>
<protein>
    <submittedName>
        <fullName evidence="2">Putative 3-demethylubiquinone-9 3-methyltransferase (Glyoxalase superfamily)</fullName>
    </submittedName>
</protein>
<evidence type="ECO:0000313" key="3">
    <source>
        <dbReference type="Proteomes" id="UP000318297"/>
    </source>
</evidence>
<accession>A0A561EA15</accession>
<gene>
    <name evidence="2" type="ORF">BKA23_1267</name>
</gene>
<comment type="caution">
    <text evidence="2">The sequence shown here is derived from an EMBL/GenBank/DDBJ whole genome shotgun (WGS) entry which is preliminary data.</text>
</comment>
<feature type="domain" description="PhnB-like" evidence="1">
    <location>
        <begin position="6"/>
        <end position="119"/>
    </location>
</feature>
<dbReference type="InterPro" id="IPR028973">
    <property type="entry name" value="PhnB-like"/>
</dbReference>
<dbReference type="Proteomes" id="UP000318297">
    <property type="component" value="Unassembled WGS sequence"/>
</dbReference>
<dbReference type="PANTHER" id="PTHR33990:SF2">
    <property type="entry name" value="PHNB-LIKE DOMAIN-CONTAINING PROTEIN"/>
    <property type="match status" value="1"/>
</dbReference>
<dbReference type="GO" id="GO:0008168">
    <property type="term" value="F:methyltransferase activity"/>
    <property type="evidence" value="ECO:0007669"/>
    <property type="project" value="UniProtKB-KW"/>
</dbReference>
<dbReference type="CDD" id="cd06588">
    <property type="entry name" value="PhnB_like"/>
    <property type="match status" value="1"/>
</dbReference>